<keyword evidence="6" id="KW-1185">Reference proteome</keyword>
<dbReference type="RefSeq" id="WP_067942546.1">
    <property type="nucleotide sequence ID" value="NZ_CP014228.1"/>
</dbReference>
<accession>A0A0X8JF18</accession>
<dbReference type="Proteomes" id="UP000065220">
    <property type="component" value="Chromosome"/>
</dbReference>
<dbReference type="InterPro" id="IPR023803">
    <property type="entry name" value="Ribosomal_bS16_dom_sf"/>
</dbReference>
<keyword evidence="1 3" id="KW-0689">Ribosomal protein</keyword>
<feature type="region of interest" description="Disordered" evidence="4">
    <location>
        <begin position="120"/>
        <end position="161"/>
    </location>
</feature>
<gene>
    <name evidence="3" type="primary">rpsP</name>
    <name evidence="5" type="ORF">AXF14_08665</name>
</gene>
<dbReference type="GO" id="GO:0006412">
    <property type="term" value="P:translation"/>
    <property type="evidence" value="ECO:0007669"/>
    <property type="project" value="UniProtKB-UniRule"/>
</dbReference>
<dbReference type="InterPro" id="IPR000307">
    <property type="entry name" value="Ribosomal_bS16"/>
</dbReference>
<feature type="compositionally biased region" description="Basic and acidic residues" evidence="4">
    <location>
        <begin position="120"/>
        <end position="135"/>
    </location>
</feature>
<sequence>MAVKIRLKRMGKKFAPFYRVVVLDGRKKRDGRVIEEIGVYDPMQEPSLIRIDSERVKYWLGVGAQPSDTVFNLLKITGDYQSFKGIKGAEGTQKFRDPEAEAAAKADRIKALADDAEKRKAAAAEDKAKAEKEAAEAAAAEAKAAEEAASEETAEAPAEEA</sequence>
<dbReference type="HAMAP" id="MF_00385">
    <property type="entry name" value="Ribosomal_bS16"/>
    <property type="match status" value="1"/>
</dbReference>
<evidence type="ECO:0000256" key="3">
    <source>
        <dbReference type="HAMAP-Rule" id="MF_00385"/>
    </source>
</evidence>
<dbReference type="NCBIfam" id="NF011093">
    <property type="entry name" value="PRK14520.1"/>
    <property type="match status" value="1"/>
</dbReference>
<comment type="similarity">
    <text evidence="3">Belongs to the bacterial ribosomal protein bS16 family.</text>
</comment>
<name>A0A0X8JF18_ACTRD</name>
<dbReference type="SUPFAM" id="SSF54565">
    <property type="entry name" value="Ribosomal protein S16"/>
    <property type="match status" value="1"/>
</dbReference>
<dbReference type="KEGG" id="ard:AXF14_08665"/>
<organism evidence="5 6">
    <name type="scientific">Actinomyces radicidentis</name>
    <dbReference type="NCBI Taxonomy" id="111015"/>
    <lineage>
        <taxon>Bacteria</taxon>
        <taxon>Bacillati</taxon>
        <taxon>Actinomycetota</taxon>
        <taxon>Actinomycetes</taxon>
        <taxon>Actinomycetales</taxon>
        <taxon>Actinomycetaceae</taxon>
        <taxon>Actinomyces</taxon>
    </lineage>
</organism>
<keyword evidence="2 3" id="KW-0687">Ribonucleoprotein</keyword>
<dbReference type="PANTHER" id="PTHR12919">
    <property type="entry name" value="30S RIBOSOMAL PROTEIN S16"/>
    <property type="match status" value="1"/>
</dbReference>
<proteinExistence type="inferred from homology"/>
<dbReference type="GO" id="GO:0015935">
    <property type="term" value="C:small ribosomal subunit"/>
    <property type="evidence" value="ECO:0007669"/>
    <property type="project" value="TreeGrafter"/>
</dbReference>
<feature type="compositionally biased region" description="Acidic residues" evidence="4">
    <location>
        <begin position="148"/>
        <end position="161"/>
    </location>
</feature>
<dbReference type="Gene3D" id="3.30.1320.10">
    <property type="match status" value="1"/>
</dbReference>
<evidence type="ECO:0000313" key="5">
    <source>
        <dbReference type="EMBL" id="AMD87645.1"/>
    </source>
</evidence>
<dbReference type="AlphaFoldDB" id="A0A0X8JF18"/>
<dbReference type="OrthoDB" id="9807878at2"/>
<dbReference type="PROSITE" id="PS00732">
    <property type="entry name" value="RIBOSOMAL_S16"/>
    <property type="match status" value="1"/>
</dbReference>
<protein>
    <recommendedName>
        <fullName evidence="3">Small ribosomal subunit protein bS16</fullName>
    </recommendedName>
</protein>
<dbReference type="GO" id="GO:0003735">
    <property type="term" value="F:structural constituent of ribosome"/>
    <property type="evidence" value="ECO:0007669"/>
    <property type="project" value="InterPro"/>
</dbReference>
<dbReference type="InterPro" id="IPR020592">
    <property type="entry name" value="Ribosomal_bS16_CS"/>
</dbReference>
<evidence type="ECO:0000313" key="6">
    <source>
        <dbReference type="Proteomes" id="UP000065220"/>
    </source>
</evidence>
<dbReference type="EMBL" id="CP014228">
    <property type="protein sequence ID" value="AMD87645.1"/>
    <property type="molecule type" value="Genomic_DNA"/>
</dbReference>
<evidence type="ECO:0000256" key="4">
    <source>
        <dbReference type="SAM" id="MobiDB-lite"/>
    </source>
</evidence>
<dbReference type="GO" id="GO:0005737">
    <property type="term" value="C:cytoplasm"/>
    <property type="evidence" value="ECO:0007669"/>
    <property type="project" value="UniProtKB-ARBA"/>
</dbReference>
<dbReference type="STRING" id="111015.AXF14_08665"/>
<evidence type="ECO:0000256" key="2">
    <source>
        <dbReference type="ARBA" id="ARBA00023274"/>
    </source>
</evidence>
<dbReference type="Pfam" id="PF00886">
    <property type="entry name" value="Ribosomal_S16"/>
    <property type="match status" value="1"/>
</dbReference>
<dbReference type="NCBIfam" id="TIGR00002">
    <property type="entry name" value="S16"/>
    <property type="match status" value="1"/>
</dbReference>
<reference evidence="6" key="1">
    <citation type="submission" date="2016-02" db="EMBL/GenBank/DDBJ databases">
        <authorList>
            <person name="Holder M.E."/>
            <person name="Ajami N.J."/>
            <person name="Petrosino J.F."/>
        </authorList>
    </citation>
    <scope>NUCLEOTIDE SEQUENCE [LARGE SCALE GENOMIC DNA]</scope>
    <source>
        <strain evidence="6">CCUG 36733</strain>
    </source>
</reference>
<dbReference type="PANTHER" id="PTHR12919:SF20">
    <property type="entry name" value="SMALL RIBOSOMAL SUBUNIT PROTEIN BS16M"/>
    <property type="match status" value="1"/>
</dbReference>
<evidence type="ECO:0000256" key="1">
    <source>
        <dbReference type="ARBA" id="ARBA00022980"/>
    </source>
</evidence>